<proteinExistence type="predicted"/>
<sequence length="42" mass="4652">MPDVDDEGVDVEQPAKAIRMAIGNVVRIHGCVMQIPLHVRLK</sequence>
<name>Q1Z2F1_9GAMM</name>
<reference evidence="1 2" key="1">
    <citation type="submission" date="2006-03" db="EMBL/GenBank/DDBJ databases">
        <authorList>
            <person name="Bartlett D.H."/>
            <person name="Valle G."/>
            <person name="Lauro F.M."/>
            <person name="Vezzi A."/>
            <person name="Simonato F."/>
            <person name="Eloe E."/>
            <person name="Vitulo N."/>
            <person name="Stratton T.K."/>
            <person name="D'angelo M."/>
            <person name="Ferriera S."/>
            <person name="Johnson J."/>
            <person name="Kravitz S."/>
            <person name="Beeson K."/>
            <person name="Sutton G."/>
            <person name="Rogers Y."/>
            <person name="Friedman R."/>
            <person name="Frazier M."/>
            <person name="Venter J.C."/>
        </authorList>
    </citation>
    <scope>NUCLEOTIDE SEQUENCE [LARGE SCALE GENOMIC DNA]</scope>
    <source>
        <strain evidence="1 2">3TCK</strain>
    </source>
</reference>
<evidence type="ECO:0000313" key="1">
    <source>
        <dbReference type="EMBL" id="EAS42741.1"/>
    </source>
</evidence>
<dbReference type="EMBL" id="AAPH01000017">
    <property type="protein sequence ID" value="EAS42741.1"/>
    <property type="molecule type" value="Genomic_DNA"/>
</dbReference>
<gene>
    <name evidence="1" type="ORF">P3TCK_22605</name>
</gene>
<dbReference type="HOGENOM" id="CLU_3255552_0_0_6"/>
<dbReference type="AlphaFoldDB" id="Q1Z2F1"/>
<organism evidence="1 2">
    <name type="scientific">Photobacterium profundum 3TCK</name>
    <dbReference type="NCBI Taxonomy" id="314280"/>
    <lineage>
        <taxon>Bacteria</taxon>
        <taxon>Pseudomonadati</taxon>
        <taxon>Pseudomonadota</taxon>
        <taxon>Gammaproteobacteria</taxon>
        <taxon>Vibrionales</taxon>
        <taxon>Vibrionaceae</taxon>
        <taxon>Photobacterium</taxon>
    </lineage>
</organism>
<accession>Q1Z2F1</accession>
<protein>
    <submittedName>
        <fullName evidence="1">Uncharacterized protein</fullName>
    </submittedName>
</protein>
<dbReference type="Proteomes" id="UP000003789">
    <property type="component" value="Unassembled WGS sequence"/>
</dbReference>
<comment type="caution">
    <text evidence="1">The sequence shown here is derived from an EMBL/GenBank/DDBJ whole genome shotgun (WGS) entry which is preliminary data.</text>
</comment>
<evidence type="ECO:0000313" key="2">
    <source>
        <dbReference type="Proteomes" id="UP000003789"/>
    </source>
</evidence>